<sequence length="1704" mass="190757">MAVAKKGPVLRVTGLSASRPDEELAASLKATIKNELTDEEKAKLNIKVDIVPSCYVDEEKVALLECCGGLPAFLSALAVNPLREWQIEMGDTGIDFDQHFFGFTQLYTPASDTPVVADVIAITGLDGHAYGSWRGKGSLGRMWLRDFLCKDLPNCRTMIYGYNSKLSSRGVEKIMDYERGLLEELRKVRSTKECLVKVVQTMDPMIASLHKATYGMLLFGIPHRGLVVDDIQKMVSEKGGHPRRELLEQIKQKSDQLASQLDSFRNIIQDRKVVSFYETEQTRQLQFDSESNRWARTGDFVTAVDSDSALLQLPDSIEEKIPLAADHSMMVKFDSKNAQGYSSARARLMQFAQDAPSVVADRFVSIDFLLICLGANANIYTHEEHNSQRPPSPITKRRKIEGIEDLETDTANQQKFTLASKKREEPASGTSAQLSSQQRDCLRSLSFTEQEHRFDDIHAAVDTCDWLLEHEGYQTWMKGHSGLFWIKGNPGAGKSVLMKHSVKRIQHLTQLAARFTEKEKRYGGFGGHAWEWTENELKEALSYVLSEGTQQQRVVIFIDALDECGEDPAKRLLAYFKGLTHQGKSKHAQFKVCLSSRHYPILALDTIPSVQVEKMNNGDIRWYVKERLKDIRPETKREQIQDEILSKSNGGFQWVVLVTETIIDKNLIGINAEKLLEGLANCPKTLSKMYESILNGVPAAYQHQMIKIFQWVLFAERPLSAQELRDALAADKDMSYKTFHALRAYEGWSDTLVDFERYVKHISRGLICFQSREIWEQYELDGPDSDREAQLIHQSVADFLMEEFTTLFGNHLPAAQSLERSSQVQISRSCLRYMILEDILEDATLPRGTISSKYPLAPYAVRFLFAHIKKAEQDGIPQSDLLSVMQWTPNSESMRKLATLWRNLDPNSAHMPLGWPFIGATALHVLVAFGFLSAVNSLLKSGCGEIKSRDIDGNTPLMLAIREGHHDIALVLLDRIADCEGHREQRDLDEECGVTLLSVACATIINAQNKADETALDFALEQNMREVVVKLIEAGANLKYLGRKTALVAHAVSTRNTKLLSILIERKLKLDGAVFFALKDLVAAHDPVLESIVFQLLSAGANTARSLELNAVPDLDDYDDVEEDQVEGGFDTDALAVASRRGLTNVVEMLLEHGAPAALRNDQGKCPMLIATEYGHVDVVRMLLSKAPSSVGIEDDDGHTALSIAIQNHELGIIELLLREGRFSTPNPFLERYFIQSVCNGEAIATGIILQCELVDPDMQDDYGTRPLFWAARNGHEAVVKQLLDTGKVDPDAKDKDGWTPLLLAAQRGYEVIVKQLLDTGKVDPDTKDHHGLTPMLWGARNGYEAVIKQLLHTDKVDPDAKDKDGCTPLLYAAEGGHEAMVKQLLDTSMVDPDAKDKDGWTPLLWAVRNGHETMVKHLLDTSKVDPDTKDKDGWTPLLWAVRNRHEAMVKQLLDTSMVDPNAKDKDGWTPLLWAVRNGHETMVKQLLDTSKVDPDTKDKDGWTPLLWAVRNRHEAMVKQLLDTSMVDPNAKDKDGWTPLLWAVCNGHETIVEQLLNTSKVDPNAKDKYGWTPLLLAARIRREAIVKQLLDTSKVDPNAKDKDGWTPLLWAVRNRHETIVKQLLDTGMVDPDAKDKDGWTPLLLAAQNGQEVIVKQLLDTGKVDPDAKDKDGWTPLLLAAQNEHTAVFELLLQTFAHQGVVHAG</sequence>
<dbReference type="SUPFAM" id="SSF52540">
    <property type="entry name" value="P-loop containing nucleoside triphosphate hydrolases"/>
    <property type="match status" value="1"/>
</dbReference>
<dbReference type="PROSITE" id="PS50088">
    <property type="entry name" value="ANK_REPEAT"/>
    <property type="match status" value="12"/>
</dbReference>
<evidence type="ECO:0000313" key="6">
    <source>
        <dbReference type="Proteomes" id="UP001056012"/>
    </source>
</evidence>
<feature type="repeat" description="ANK" evidence="3">
    <location>
        <begin position="1365"/>
        <end position="1398"/>
    </location>
</feature>
<accession>A0A9Q8Z6S2</accession>
<feature type="repeat" description="ANK" evidence="3">
    <location>
        <begin position="1263"/>
        <end position="1287"/>
    </location>
</feature>
<dbReference type="PANTHER" id="PTHR24188">
    <property type="entry name" value="ANKYRIN REPEAT PROTEIN"/>
    <property type="match status" value="1"/>
</dbReference>
<evidence type="ECO:0000259" key="4">
    <source>
        <dbReference type="Pfam" id="PF24883"/>
    </source>
</evidence>
<dbReference type="InterPro" id="IPR002110">
    <property type="entry name" value="Ankyrin_rpt"/>
</dbReference>
<feature type="repeat" description="ANK" evidence="3">
    <location>
        <begin position="1399"/>
        <end position="1421"/>
    </location>
</feature>
<dbReference type="VEuPathDB" id="FungiDB:yc1106_02217"/>
<evidence type="ECO:0000256" key="3">
    <source>
        <dbReference type="PROSITE-ProRule" id="PRU00023"/>
    </source>
</evidence>
<proteinExistence type="predicted"/>
<dbReference type="OrthoDB" id="3691487at2759"/>
<evidence type="ECO:0000313" key="5">
    <source>
        <dbReference type="EMBL" id="USP74943.1"/>
    </source>
</evidence>
<evidence type="ECO:0000256" key="2">
    <source>
        <dbReference type="ARBA" id="ARBA00023043"/>
    </source>
</evidence>
<name>A0A9Q8Z6S2_CURCL</name>
<keyword evidence="1" id="KW-0677">Repeat</keyword>
<dbReference type="InterPro" id="IPR027417">
    <property type="entry name" value="P-loop_NTPase"/>
</dbReference>
<dbReference type="Pfam" id="PF00023">
    <property type="entry name" value="Ank"/>
    <property type="match status" value="4"/>
</dbReference>
<dbReference type="Pfam" id="PF24883">
    <property type="entry name" value="NPHP3_N"/>
    <property type="match status" value="2"/>
</dbReference>
<feature type="repeat" description="ANK" evidence="3">
    <location>
        <begin position="1197"/>
        <end position="1221"/>
    </location>
</feature>
<feature type="domain" description="Nephrocystin 3-like N-terminal" evidence="4">
    <location>
        <begin position="462"/>
        <end position="514"/>
    </location>
</feature>
<dbReference type="SMART" id="SM00248">
    <property type="entry name" value="ANK"/>
    <property type="match status" value="19"/>
</dbReference>
<dbReference type="Pfam" id="PF12796">
    <property type="entry name" value="Ank_2"/>
    <property type="match status" value="5"/>
</dbReference>
<reference evidence="5" key="1">
    <citation type="submission" date="2021-12" db="EMBL/GenBank/DDBJ databases">
        <title>Curvularia clavata genome.</title>
        <authorList>
            <person name="Cao Y."/>
        </authorList>
    </citation>
    <scope>NUCLEOTIDE SEQUENCE</scope>
    <source>
        <strain evidence="5">Yc1106</strain>
    </source>
</reference>
<feature type="repeat" description="ANK" evidence="3">
    <location>
        <begin position="1297"/>
        <end position="1321"/>
    </location>
</feature>
<organism evidence="5 6">
    <name type="scientific">Curvularia clavata</name>
    <dbReference type="NCBI Taxonomy" id="95742"/>
    <lineage>
        <taxon>Eukaryota</taxon>
        <taxon>Fungi</taxon>
        <taxon>Dikarya</taxon>
        <taxon>Ascomycota</taxon>
        <taxon>Pezizomycotina</taxon>
        <taxon>Dothideomycetes</taxon>
        <taxon>Pleosporomycetidae</taxon>
        <taxon>Pleosporales</taxon>
        <taxon>Pleosporineae</taxon>
        <taxon>Pleosporaceae</taxon>
        <taxon>Curvularia</taxon>
    </lineage>
</organism>
<evidence type="ECO:0000256" key="1">
    <source>
        <dbReference type="ARBA" id="ARBA00022737"/>
    </source>
</evidence>
<feature type="repeat" description="ANK" evidence="3">
    <location>
        <begin position="1535"/>
        <end position="1568"/>
    </location>
</feature>
<feature type="repeat" description="ANK" evidence="3">
    <location>
        <begin position="1637"/>
        <end position="1661"/>
    </location>
</feature>
<feature type="domain" description="Nephrocystin 3-like N-terminal" evidence="4">
    <location>
        <begin position="524"/>
        <end position="597"/>
    </location>
</feature>
<feature type="repeat" description="ANK" evidence="3">
    <location>
        <begin position="1467"/>
        <end position="1500"/>
    </location>
</feature>
<dbReference type="PANTHER" id="PTHR24188:SF29">
    <property type="entry name" value="GH09064P"/>
    <property type="match status" value="1"/>
</dbReference>
<dbReference type="InterPro" id="IPR056884">
    <property type="entry name" value="NPHP3-like_N"/>
</dbReference>
<gene>
    <name evidence="5" type="ORF">yc1106_02217</name>
</gene>
<feature type="repeat" description="ANK" evidence="3">
    <location>
        <begin position="952"/>
        <end position="978"/>
    </location>
</feature>
<protein>
    <recommendedName>
        <fullName evidence="4">Nephrocystin 3-like N-terminal domain-containing protein</fullName>
    </recommendedName>
</protein>
<dbReference type="Gene3D" id="1.25.40.20">
    <property type="entry name" value="Ankyrin repeat-containing domain"/>
    <property type="match status" value="6"/>
</dbReference>
<dbReference type="SUPFAM" id="SSF48403">
    <property type="entry name" value="Ankyrin repeat"/>
    <property type="match status" value="3"/>
</dbReference>
<dbReference type="PROSITE" id="PS50297">
    <property type="entry name" value="ANK_REP_REGION"/>
    <property type="match status" value="9"/>
</dbReference>
<dbReference type="Proteomes" id="UP001056012">
    <property type="component" value="Chromosome 2"/>
</dbReference>
<feature type="repeat" description="ANK" evidence="3">
    <location>
        <begin position="1671"/>
        <end position="1703"/>
    </location>
</feature>
<feature type="repeat" description="ANK" evidence="3">
    <location>
        <begin position="1130"/>
        <end position="1162"/>
    </location>
</feature>
<keyword evidence="6" id="KW-1185">Reference proteome</keyword>
<keyword evidence="2 3" id="KW-0040">ANK repeat</keyword>
<feature type="repeat" description="ANK" evidence="3">
    <location>
        <begin position="1603"/>
        <end position="1627"/>
    </location>
</feature>
<dbReference type="InterPro" id="IPR036770">
    <property type="entry name" value="Ankyrin_rpt-contain_sf"/>
</dbReference>
<dbReference type="EMBL" id="CP089275">
    <property type="protein sequence ID" value="USP74943.1"/>
    <property type="molecule type" value="Genomic_DNA"/>
</dbReference>